<evidence type="ECO:0000313" key="2">
    <source>
        <dbReference type="EMBL" id="WMV15470.1"/>
    </source>
</evidence>
<comment type="similarity">
    <text evidence="1">Belongs to the SAPS family.</text>
</comment>
<dbReference type="EMBL" id="CP133613">
    <property type="protein sequence ID" value="WMV15470.1"/>
    <property type="molecule type" value="Genomic_DNA"/>
</dbReference>
<gene>
    <name evidence="2" type="ORF">MTR67_008855</name>
</gene>
<dbReference type="PANTHER" id="PTHR12634">
    <property type="entry name" value="SIT4 YEAST -ASSOCIATING PROTEIN-RELATED"/>
    <property type="match status" value="1"/>
</dbReference>
<protein>
    <submittedName>
        <fullName evidence="2">Uncharacterized protein</fullName>
    </submittedName>
</protein>
<organism evidence="2 3">
    <name type="scientific">Solanum verrucosum</name>
    <dbReference type="NCBI Taxonomy" id="315347"/>
    <lineage>
        <taxon>Eukaryota</taxon>
        <taxon>Viridiplantae</taxon>
        <taxon>Streptophyta</taxon>
        <taxon>Embryophyta</taxon>
        <taxon>Tracheophyta</taxon>
        <taxon>Spermatophyta</taxon>
        <taxon>Magnoliopsida</taxon>
        <taxon>eudicotyledons</taxon>
        <taxon>Gunneridae</taxon>
        <taxon>Pentapetalae</taxon>
        <taxon>asterids</taxon>
        <taxon>lamiids</taxon>
        <taxon>Solanales</taxon>
        <taxon>Solanaceae</taxon>
        <taxon>Solanoideae</taxon>
        <taxon>Solaneae</taxon>
        <taxon>Solanum</taxon>
    </lineage>
</organism>
<evidence type="ECO:0000313" key="3">
    <source>
        <dbReference type="Proteomes" id="UP001234989"/>
    </source>
</evidence>
<reference evidence="2" key="1">
    <citation type="submission" date="2023-08" db="EMBL/GenBank/DDBJ databases">
        <title>A de novo genome assembly of Solanum verrucosum Schlechtendal, a Mexican diploid species geographically isolated from the other diploid A-genome species in potato relatives.</title>
        <authorList>
            <person name="Hosaka K."/>
        </authorList>
    </citation>
    <scope>NUCLEOTIDE SEQUENCE</scope>
    <source>
        <tissue evidence="2">Young leaves</tissue>
    </source>
</reference>
<dbReference type="PANTHER" id="PTHR12634:SF37">
    <property type="entry name" value="SIT4 PHOSPHATASE-ASSOCIATED FAMILY PROTEIN"/>
    <property type="match status" value="1"/>
</dbReference>
<keyword evidence="3" id="KW-1185">Reference proteome</keyword>
<name>A0AAF0Q4M3_SOLVR</name>
<dbReference type="InterPro" id="IPR007587">
    <property type="entry name" value="SAPS"/>
</dbReference>
<sequence length="125" mass="14170">MHGGGDLRENGVLIVKTFYENLLLREEQVYPCNAIWIQRRQGSLTYGGICLGGLALHGDTKNGERIDVQLEEWEEKKKTKGMEYGATCINVETILDKENFALDELLDEDEIIQECKALNGRLINL</sequence>
<dbReference type="AlphaFoldDB" id="A0AAF0Q4M3"/>
<proteinExistence type="inferred from homology"/>
<accession>A0AAF0Q4M3</accession>
<dbReference type="Proteomes" id="UP001234989">
    <property type="component" value="Chromosome 2"/>
</dbReference>
<dbReference type="GO" id="GO:0019903">
    <property type="term" value="F:protein phosphatase binding"/>
    <property type="evidence" value="ECO:0007669"/>
    <property type="project" value="InterPro"/>
</dbReference>
<dbReference type="GO" id="GO:0019888">
    <property type="term" value="F:protein phosphatase regulator activity"/>
    <property type="evidence" value="ECO:0007669"/>
    <property type="project" value="TreeGrafter"/>
</dbReference>
<evidence type="ECO:0000256" key="1">
    <source>
        <dbReference type="ARBA" id="ARBA00006180"/>
    </source>
</evidence>